<dbReference type="InterPro" id="IPR029026">
    <property type="entry name" value="tRNA_m1G_MTases_N"/>
</dbReference>
<keyword evidence="6" id="KW-1185">Reference proteome</keyword>
<dbReference type="PANTHER" id="PTHR43191">
    <property type="entry name" value="RRNA METHYLTRANSFERASE 3"/>
    <property type="match status" value="1"/>
</dbReference>
<proteinExistence type="inferred from homology"/>
<dbReference type="OrthoDB" id="9794400at2"/>
<comment type="similarity">
    <text evidence="1">Belongs to the class IV-like SAM-binding methyltransferase superfamily. RNA methyltransferase TrmH family.</text>
</comment>
<dbReference type="Pfam" id="PF00588">
    <property type="entry name" value="SpoU_methylase"/>
    <property type="match status" value="1"/>
</dbReference>
<evidence type="ECO:0000256" key="2">
    <source>
        <dbReference type="ARBA" id="ARBA00022603"/>
    </source>
</evidence>
<dbReference type="RefSeq" id="WP_131849870.1">
    <property type="nucleotide sequence ID" value="NZ_SLXV01000054.1"/>
</dbReference>
<comment type="caution">
    <text evidence="5">The sequence shown here is derived from an EMBL/GenBank/DDBJ whole genome shotgun (WGS) entry which is preliminary data.</text>
</comment>
<dbReference type="Gene3D" id="3.30.1330.30">
    <property type="match status" value="1"/>
</dbReference>
<dbReference type="EMBL" id="SLXV01000054">
    <property type="protein sequence ID" value="TCP62493.1"/>
    <property type="molecule type" value="Genomic_DNA"/>
</dbReference>
<dbReference type="AlphaFoldDB" id="A0A4R2RHM2"/>
<keyword evidence="2 5" id="KW-0489">Methyltransferase</keyword>
<dbReference type="GO" id="GO:0032259">
    <property type="term" value="P:methylation"/>
    <property type="evidence" value="ECO:0007669"/>
    <property type="project" value="UniProtKB-KW"/>
</dbReference>
<feature type="domain" description="RNA 2-O ribose methyltransferase substrate binding" evidence="4">
    <location>
        <begin position="33"/>
        <end position="106"/>
    </location>
</feature>
<gene>
    <name evidence="5" type="ORF">EDD57_1548</name>
</gene>
<organism evidence="5 6">
    <name type="scientific">Baia soyae</name>
    <dbReference type="NCBI Taxonomy" id="1544746"/>
    <lineage>
        <taxon>Bacteria</taxon>
        <taxon>Bacillati</taxon>
        <taxon>Bacillota</taxon>
        <taxon>Bacilli</taxon>
        <taxon>Bacillales</taxon>
        <taxon>Thermoactinomycetaceae</taxon>
        <taxon>Baia</taxon>
    </lineage>
</organism>
<dbReference type="Pfam" id="PF22435">
    <property type="entry name" value="MRM3-like_sub_bind"/>
    <property type="match status" value="1"/>
</dbReference>
<dbReference type="CDD" id="cd18095">
    <property type="entry name" value="SpoU-like_rRNA-MTase"/>
    <property type="match status" value="1"/>
</dbReference>
<dbReference type="SUPFAM" id="SSF55315">
    <property type="entry name" value="L30e-like"/>
    <property type="match status" value="1"/>
</dbReference>
<evidence type="ECO:0000313" key="5">
    <source>
        <dbReference type="EMBL" id="TCP62493.1"/>
    </source>
</evidence>
<reference evidence="5 6" key="1">
    <citation type="submission" date="2019-03" db="EMBL/GenBank/DDBJ databases">
        <title>Genomic Encyclopedia of Type Strains, Phase IV (KMG-IV): sequencing the most valuable type-strain genomes for metagenomic binning, comparative biology and taxonomic classification.</title>
        <authorList>
            <person name="Goeker M."/>
        </authorList>
    </citation>
    <scope>NUCLEOTIDE SEQUENCE [LARGE SCALE GENOMIC DNA]</scope>
    <source>
        <strain evidence="5 6">DSM 46831</strain>
    </source>
</reference>
<evidence type="ECO:0000256" key="3">
    <source>
        <dbReference type="ARBA" id="ARBA00022679"/>
    </source>
</evidence>
<dbReference type="InterPro" id="IPR029064">
    <property type="entry name" value="Ribosomal_eL30-like_sf"/>
</dbReference>
<keyword evidence="3 5" id="KW-0808">Transferase</keyword>
<dbReference type="SMART" id="SM00967">
    <property type="entry name" value="SpoU_sub_bind"/>
    <property type="match status" value="1"/>
</dbReference>
<protein>
    <submittedName>
        <fullName evidence="5">TrmH family RNA methyltransferase</fullName>
    </submittedName>
</protein>
<evidence type="ECO:0000256" key="1">
    <source>
        <dbReference type="ARBA" id="ARBA00007228"/>
    </source>
</evidence>
<dbReference type="SUPFAM" id="SSF75217">
    <property type="entry name" value="alpha/beta knot"/>
    <property type="match status" value="1"/>
</dbReference>
<accession>A0A4R2RHM2</accession>
<dbReference type="Proteomes" id="UP000294746">
    <property type="component" value="Unassembled WGS sequence"/>
</dbReference>
<sequence>MLWTMITSVQNTALKRWKKLKTRKGRKEHQTFLIEGEHLIQEAIRSGAKFVALMVEEEQRDKWEMFFSTHQVEAPYYVLSSSMFQSLVETETPQGVMAEVEMRKWEESDLLEKDHSTFLLLDEVQDPGNLGTLLRTAQGMGITGVYLGHGTVDLYNPKVVRATMGAIFHVPIFPRNLEFAIQSMKQKGITIVGTSPHAGQCHFEYPFPNRTAILLGNEGRGVNPDVLAEADVEVQIPMPGNTESFNVSVTGAILMYERVRQSYR</sequence>
<evidence type="ECO:0000259" key="4">
    <source>
        <dbReference type="SMART" id="SM00967"/>
    </source>
</evidence>
<dbReference type="InterPro" id="IPR051259">
    <property type="entry name" value="rRNA_Methyltransferase"/>
</dbReference>
<dbReference type="GO" id="GO:0006396">
    <property type="term" value="P:RNA processing"/>
    <property type="evidence" value="ECO:0007669"/>
    <property type="project" value="InterPro"/>
</dbReference>
<dbReference type="Gene3D" id="3.40.1280.10">
    <property type="match status" value="1"/>
</dbReference>
<dbReference type="PANTHER" id="PTHR43191:SF2">
    <property type="entry name" value="RRNA METHYLTRANSFERASE 3, MITOCHONDRIAL"/>
    <property type="match status" value="1"/>
</dbReference>
<dbReference type="GO" id="GO:0008173">
    <property type="term" value="F:RNA methyltransferase activity"/>
    <property type="evidence" value="ECO:0007669"/>
    <property type="project" value="InterPro"/>
</dbReference>
<dbReference type="InterPro" id="IPR053888">
    <property type="entry name" value="MRM3-like_sub_bind"/>
</dbReference>
<name>A0A4R2RHM2_9BACL</name>
<dbReference type="GO" id="GO:0005737">
    <property type="term" value="C:cytoplasm"/>
    <property type="evidence" value="ECO:0007669"/>
    <property type="project" value="UniProtKB-ARBA"/>
</dbReference>
<dbReference type="InterPro" id="IPR001537">
    <property type="entry name" value="SpoU_MeTrfase"/>
</dbReference>
<dbReference type="InterPro" id="IPR029028">
    <property type="entry name" value="Alpha/beta_knot_MTases"/>
</dbReference>
<evidence type="ECO:0000313" key="6">
    <source>
        <dbReference type="Proteomes" id="UP000294746"/>
    </source>
</evidence>
<dbReference type="GO" id="GO:0003723">
    <property type="term" value="F:RNA binding"/>
    <property type="evidence" value="ECO:0007669"/>
    <property type="project" value="InterPro"/>
</dbReference>
<dbReference type="InterPro" id="IPR013123">
    <property type="entry name" value="SpoU_subst-bd"/>
</dbReference>